<evidence type="ECO:0000313" key="3">
    <source>
        <dbReference type="EMBL" id="WXB19328.1"/>
    </source>
</evidence>
<gene>
    <name evidence="3" type="ORF">LZC94_19120</name>
</gene>
<protein>
    <submittedName>
        <fullName evidence="3">BON domain-containing protein</fullName>
    </submittedName>
</protein>
<dbReference type="Gene3D" id="3.30.1340.30">
    <property type="match status" value="1"/>
</dbReference>
<feature type="compositionally biased region" description="Basic and acidic residues" evidence="1">
    <location>
        <begin position="17"/>
        <end position="30"/>
    </location>
</feature>
<sequence length="135" mass="14556">MKYKITVLAILAAAGCERADGKGSEPHKSDNAITTPAPADNTKNNERDRNTATLTPGDQGENDSDRTITQRIRQSVVKDDAISFSGKNVKIITINGVVTLRGPVDTAKEKEEIATIAQRVDGVKRIDNQIEIAAK</sequence>
<evidence type="ECO:0000259" key="2">
    <source>
        <dbReference type="PROSITE" id="PS50914"/>
    </source>
</evidence>
<evidence type="ECO:0000313" key="4">
    <source>
        <dbReference type="Proteomes" id="UP001370348"/>
    </source>
</evidence>
<dbReference type="Proteomes" id="UP001370348">
    <property type="component" value="Chromosome"/>
</dbReference>
<keyword evidence="4" id="KW-1185">Reference proteome</keyword>
<dbReference type="PROSITE" id="PS50914">
    <property type="entry name" value="BON"/>
    <property type="match status" value="1"/>
</dbReference>
<accession>A0ABZ2M9Y5</accession>
<dbReference type="RefSeq" id="WP_394828948.1">
    <property type="nucleotide sequence ID" value="NZ_CP089984.1"/>
</dbReference>
<dbReference type="PANTHER" id="PTHR34606:SF15">
    <property type="entry name" value="BON DOMAIN-CONTAINING PROTEIN"/>
    <property type="match status" value="1"/>
</dbReference>
<evidence type="ECO:0000256" key="1">
    <source>
        <dbReference type="SAM" id="MobiDB-lite"/>
    </source>
</evidence>
<name>A0ABZ2M9Y5_9BACT</name>
<dbReference type="InterPro" id="IPR051686">
    <property type="entry name" value="Lipoprotein_DolP"/>
</dbReference>
<dbReference type="Pfam" id="PF04972">
    <property type="entry name" value="BON"/>
    <property type="match status" value="1"/>
</dbReference>
<feature type="region of interest" description="Disordered" evidence="1">
    <location>
        <begin position="17"/>
        <end position="69"/>
    </location>
</feature>
<dbReference type="EMBL" id="CP089984">
    <property type="protein sequence ID" value="WXB19328.1"/>
    <property type="molecule type" value="Genomic_DNA"/>
</dbReference>
<organism evidence="3 4">
    <name type="scientific">Pendulispora albinea</name>
    <dbReference type="NCBI Taxonomy" id="2741071"/>
    <lineage>
        <taxon>Bacteria</taxon>
        <taxon>Pseudomonadati</taxon>
        <taxon>Myxococcota</taxon>
        <taxon>Myxococcia</taxon>
        <taxon>Myxococcales</taxon>
        <taxon>Sorangiineae</taxon>
        <taxon>Pendulisporaceae</taxon>
        <taxon>Pendulispora</taxon>
    </lineage>
</organism>
<reference evidence="3 4" key="1">
    <citation type="submission" date="2021-12" db="EMBL/GenBank/DDBJ databases">
        <title>Discovery of the Pendulisporaceae a myxobacterial family with distinct sporulation behavior and unique specialized metabolism.</title>
        <authorList>
            <person name="Garcia R."/>
            <person name="Popoff A."/>
            <person name="Bader C.D."/>
            <person name="Loehr J."/>
            <person name="Walesch S."/>
            <person name="Walt C."/>
            <person name="Boldt J."/>
            <person name="Bunk B."/>
            <person name="Haeckl F.J.F.P.J."/>
            <person name="Gunesch A.P."/>
            <person name="Birkelbach J."/>
            <person name="Nuebel U."/>
            <person name="Pietschmann T."/>
            <person name="Bach T."/>
            <person name="Mueller R."/>
        </authorList>
    </citation>
    <scope>NUCLEOTIDE SEQUENCE [LARGE SCALE GENOMIC DNA]</scope>
    <source>
        <strain evidence="3 4">MSr11954</strain>
    </source>
</reference>
<dbReference type="InterPro" id="IPR007055">
    <property type="entry name" value="BON_dom"/>
</dbReference>
<dbReference type="PROSITE" id="PS51257">
    <property type="entry name" value="PROKAR_LIPOPROTEIN"/>
    <property type="match status" value="1"/>
</dbReference>
<proteinExistence type="predicted"/>
<feature type="domain" description="BON" evidence="2">
    <location>
        <begin position="64"/>
        <end position="134"/>
    </location>
</feature>
<dbReference type="PANTHER" id="PTHR34606">
    <property type="entry name" value="BON DOMAIN-CONTAINING PROTEIN"/>
    <property type="match status" value="1"/>
</dbReference>